<sequence length="178" mass="20556">MDFSRDYYEILGLDSNATSEDIKRAYRELVKKYHPDVNRSAMSEELFKLISEAYDVLSDDARRRQYDLYRKFENEELEEEKRRASDNTSASAHLSDECARGQPAARAYGMDRVQLLVLSLVVPGYYQISSGEKKLGYVLFAIYFTFWALAFIKSLPIGILAIAIWLYSLYDAYAHSRG</sequence>
<dbReference type="GeneID" id="11972503"/>
<keyword evidence="1" id="KW-0472">Membrane</keyword>
<feature type="transmembrane region" description="Helical" evidence="1">
    <location>
        <begin position="137"/>
        <end position="167"/>
    </location>
</feature>
<evidence type="ECO:0000313" key="4">
    <source>
        <dbReference type="Proteomes" id="UP000005233"/>
    </source>
</evidence>
<dbReference type="InterPro" id="IPR036869">
    <property type="entry name" value="J_dom_sf"/>
</dbReference>
<name>H8I4W7_METCZ</name>
<dbReference type="SUPFAM" id="SSF46565">
    <property type="entry name" value="Chaperone J-domain"/>
    <property type="match status" value="1"/>
</dbReference>
<accession>H8I4W7</accession>
<proteinExistence type="predicted"/>
<dbReference type="PANTHER" id="PTHR43096:SF10">
    <property type="entry name" value="CHAPERONE PROTEIN DNAJ A6, CHLOROPLASTIC"/>
    <property type="match status" value="1"/>
</dbReference>
<evidence type="ECO:0000256" key="1">
    <source>
        <dbReference type="SAM" id="Phobius"/>
    </source>
</evidence>
<dbReference type="Pfam" id="PF00226">
    <property type="entry name" value="DnaJ"/>
    <property type="match status" value="1"/>
</dbReference>
<dbReference type="PROSITE" id="PS00636">
    <property type="entry name" value="DNAJ_1"/>
    <property type="match status" value="1"/>
</dbReference>
<evidence type="ECO:0000259" key="2">
    <source>
        <dbReference type="PROSITE" id="PS50076"/>
    </source>
</evidence>
<dbReference type="KEGG" id="mez:Mtc_2328"/>
<dbReference type="STRING" id="1041930.Mtc_2328"/>
<feature type="domain" description="J" evidence="2">
    <location>
        <begin position="6"/>
        <end position="70"/>
    </location>
</feature>
<dbReference type="PROSITE" id="PS50076">
    <property type="entry name" value="DNAJ_2"/>
    <property type="match status" value="1"/>
</dbReference>
<dbReference type="PANTHER" id="PTHR43096">
    <property type="entry name" value="DNAJ HOMOLOG 1, MITOCHONDRIAL-RELATED"/>
    <property type="match status" value="1"/>
</dbReference>
<dbReference type="eggNOG" id="arCOG02846">
    <property type="taxonomic scope" value="Archaea"/>
</dbReference>
<organism evidence="3 4">
    <name type="scientific">Methanocella conradii (strain DSM 24694 / JCM 17849 / CGMCC 1.5162 / HZ254)</name>
    <dbReference type="NCBI Taxonomy" id="1041930"/>
    <lineage>
        <taxon>Archaea</taxon>
        <taxon>Methanobacteriati</taxon>
        <taxon>Methanobacteriota</taxon>
        <taxon>Stenosarchaea group</taxon>
        <taxon>Methanomicrobia</taxon>
        <taxon>Methanocellales</taxon>
        <taxon>Methanocellaceae</taxon>
        <taxon>Methanocella</taxon>
    </lineage>
</organism>
<dbReference type="eggNOG" id="arCOG03293">
    <property type="taxonomic scope" value="Archaea"/>
</dbReference>
<gene>
    <name evidence="3" type="ordered locus">Mtc_2328</name>
</gene>
<dbReference type="Proteomes" id="UP000005233">
    <property type="component" value="Chromosome"/>
</dbReference>
<dbReference type="CDD" id="cd06257">
    <property type="entry name" value="DnaJ"/>
    <property type="match status" value="1"/>
</dbReference>
<dbReference type="EMBL" id="CP003243">
    <property type="protein sequence ID" value="AFD01061.1"/>
    <property type="molecule type" value="Genomic_DNA"/>
</dbReference>
<dbReference type="AlphaFoldDB" id="H8I4W7"/>
<dbReference type="OrthoDB" id="11397at2157"/>
<dbReference type="SMART" id="SM00271">
    <property type="entry name" value="DnaJ"/>
    <property type="match status" value="1"/>
</dbReference>
<dbReference type="HOGENOM" id="CLU_1507376_0_0_2"/>
<dbReference type="PRINTS" id="PR00625">
    <property type="entry name" value="JDOMAIN"/>
</dbReference>
<protein>
    <submittedName>
        <fullName evidence="3">DnaJ-class molecular chaperone</fullName>
    </submittedName>
</protein>
<keyword evidence="1" id="KW-1133">Transmembrane helix</keyword>
<keyword evidence="4" id="KW-1185">Reference proteome</keyword>
<reference evidence="3 4" key="1">
    <citation type="journal article" date="2012" name="J. Bacteriol.">
        <title>Complete genome sequence of a thermophilic methanogen, Methanocella conradii HZ254, isolated from Chinese rice field soil.</title>
        <authorList>
            <person name="Lu Z."/>
            <person name="Lu Y."/>
        </authorList>
    </citation>
    <scope>NUCLEOTIDE SEQUENCE [LARGE SCALE GENOMIC DNA]</scope>
    <source>
        <strain evidence="4">DSM 24694 / JCM 17849 / CGMCC 1.5162 / HZ254</strain>
    </source>
</reference>
<keyword evidence="1" id="KW-0812">Transmembrane</keyword>
<evidence type="ECO:0000313" key="3">
    <source>
        <dbReference type="EMBL" id="AFD01061.1"/>
    </source>
</evidence>
<dbReference type="InterPro" id="IPR001623">
    <property type="entry name" value="DnaJ_domain"/>
</dbReference>
<dbReference type="InterPro" id="IPR018253">
    <property type="entry name" value="DnaJ_domain_CS"/>
</dbReference>
<dbReference type="GO" id="GO:0051082">
    <property type="term" value="F:unfolded protein binding"/>
    <property type="evidence" value="ECO:0007669"/>
    <property type="project" value="TreeGrafter"/>
</dbReference>
<dbReference type="GO" id="GO:0042026">
    <property type="term" value="P:protein refolding"/>
    <property type="evidence" value="ECO:0007669"/>
    <property type="project" value="TreeGrafter"/>
</dbReference>
<dbReference type="Gene3D" id="1.10.287.110">
    <property type="entry name" value="DnaJ domain"/>
    <property type="match status" value="1"/>
</dbReference>
<dbReference type="RefSeq" id="WP_014406892.1">
    <property type="nucleotide sequence ID" value="NC_017034.1"/>
</dbReference>
<dbReference type="GO" id="GO:0005737">
    <property type="term" value="C:cytoplasm"/>
    <property type="evidence" value="ECO:0007669"/>
    <property type="project" value="TreeGrafter"/>
</dbReference>